<dbReference type="InterPro" id="IPR038883">
    <property type="entry name" value="AN11006-like"/>
</dbReference>
<feature type="domain" description="DUF7730" evidence="1">
    <location>
        <begin position="35"/>
        <end position="182"/>
    </location>
</feature>
<dbReference type="PANTHER" id="PTHR42085">
    <property type="entry name" value="F-BOX DOMAIN-CONTAINING PROTEIN"/>
    <property type="match status" value="1"/>
</dbReference>
<evidence type="ECO:0000259" key="1">
    <source>
        <dbReference type="Pfam" id="PF24864"/>
    </source>
</evidence>
<protein>
    <recommendedName>
        <fullName evidence="1">DUF7730 domain-containing protein</fullName>
    </recommendedName>
</protein>
<dbReference type="EMBL" id="JAPUFD010000016">
    <property type="protein sequence ID" value="MDI1491822.1"/>
    <property type="molecule type" value="Genomic_DNA"/>
</dbReference>
<gene>
    <name evidence="2" type="ORF">OHK93_003033</name>
</gene>
<organism evidence="2 3">
    <name type="scientific">Ramalina farinacea</name>
    <dbReference type="NCBI Taxonomy" id="258253"/>
    <lineage>
        <taxon>Eukaryota</taxon>
        <taxon>Fungi</taxon>
        <taxon>Dikarya</taxon>
        <taxon>Ascomycota</taxon>
        <taxon>Pezizomycotina</taxon>
        <taxon>Lecanoromycetes</taxon>
        <taxon>OSLEUM clade</taxon>
        <taxon>Lecanoromycetidae</taxon>
        <taxon>Lecanorales</taxon>
        <taxon>Lecanorineae</taxon>
        <taxon>Ramalinaceae</taxon>
        <taxon>Ramalina</taxon>
    </lineage>
</organism>
<proteinExistence type="predicted"/>
<accession>A0AA43U0X2</accession>
<dbReference type="AlphaFoldDB" id="A0AA43U0X2"/>
<evidence type="ECO:0000313" key="3">
    <source>
        <dbReference type="Proteomes" id="UP001161017"/>
    </source>
</evidence>
<dbReference type="Proteomes" id="UP001161017">
    <property type="component" value="Unassembled WGS sequence"/>
</dbReference>
<dbReference type="PANTHER" id="PTHR42085:SF2">
    <property type="entry name" value="F-BOX DOMAIN-CONTAINING PROTEIN"/>
    <property type="match status" value="1"/>
</dbReference>
<keyword evidence="3" id="KW-1185">Reference proteome</keyword>
<reference evidence="2" key="1">
    <citation type="journal article" date="2023" name="Genome Biol. Evol.">
        <title>First Whole Genome Sequence and Flow Cytometry Genome Size Data for the Lichen-Forming Fungus Ramalina farinacea (Ascomycota).</title>
        <authorList>
            <person name="Llewellyn T."/>
            <person name="Mian S."/>
            <person name="Hill R."/>
            <person name="Leitch I.J."/>
            <person name="Gaya E."/>
        </authorList>
    </citation>
    <scope>NUCLEOTIDE SEQUENCE</scope>
    <source>
        <strain evidence="2">LIQ254RAFAR</strain>
    </source>
</reference>
<name>A0AA43U0X2_9LECA</name>
<dbReference type="InterPro" id="IPR056632">
    <property type="entry name" value="DUF7730"/>
</dbReference>
<sequence>MASVLLRMNDKDKTASNTQALYDRSIAKRRTGIMDLPPEIRAIFNRAVLGDRKVHAHYPEMAVCSEDWLYHREVDRRDLYFDHQLQLMTVSKQLREEAVEAFYSTNAFSIADSTSFKLFMKRIMPDRARLIRTLELSTTMDAMTWKRGFADSYGQSIQEWRLDRHQRRKLSNVSHITIRLCDMDPNRFPPEDQHILRSFRARHMKRTLRAGFGTWQKLESLSKVDLHICYEPSYVVPVQAATGQPEMDEGEMRDIGCAFAAEILRRDGKQG</sequence>
<dbReference type="Pfam" id="PF24864">
    <property type="entry name" value="DUF7730"/>
    <property type="match status" value="1"/>
</dbReference>
<comment type="caution">
    <text evidence="2">The sequence shown here is derived from an EMBL/GenBank/DDBJ whole genome shotgun (WGS) entry which is preliminary data.</text>
</comment>
<evidence type="ECO:0000313" key="2">
    <source>
        <dbReference type="EMBL" id="MDI1491822.1"/>
    </source>
</evidence>